<organism evidence="4 5">
    <name type="scientific">Metaplanococcus flavidus</name>
    <dbReference type="NCBI Taxonomy" id="569883"/>
    <lineage>
        <taxon>Bacteria</taxon>
        <taxon>Bacillati</taxon>
        <taxon>Bacillota</taxon>
        <taxon>Bacilli</taxon>
        <taxon>Bacillales</taxon>
        <taxon>Caryophanaceae</taxon>
        <taxon>Metaplanococcus</taxon>
    </lineage>
</organism>
<evidence type="ECO:0000259" key="3">
    <source>
        <dbReference type="Pfam" id="PF02581"/>
    </source>
</evidence>
<dbReference type="RefSeq" id="WP_144838632.1">
    <property type="nucleotide sequence ID" value="NZ_JBHTKI010000022.1"/>
</dbReference>
<dbReference type="Pfam" id="PF02581">
    <property type="entry name" value="TMP-TENI"/>
    <property type="match status" value="1"/>
</dbReference>
<dbReference type="Proteomes" id="UP001597109">
    <property type="component" value="Unassembled WGS sequence"/>
</dbReference>
<dbReference type="InterPro" id="IPR022998">
    <property type="entry name" value="ThiamineP_synth_TenI"/>
</dbReference>
<name>A0ABW3LED3_9BACL</name>
<keyword evidence="2" id="KW-0784">Thiamine biosynthesis</keyword>
<evidence type="ECO:0000313" key="4">
    <source>
        <dbReference type="EMBL" id="MFD1032674.1"/>
    </source>
</evidence>
<dbReference type="Gene3D" id="3.20.20.70">
    <property type="entry name" value="Aldolase class I"/>
    <property type="match status" value="1"/>
</dbReference>
<keyword evidence="5" id="KW-1185">Reference proteome</keyword>
<dbReference type="InterPro" id="IPR036206">
    <property type="entry name" value="ThiamineP_synth_sf"/>
</dbReference>
<comment type="caution">
    <text evidence="4">The sequence shown here is derived from an EMBL/GenBank/DDBJ whole genome shotgun (WGS) entry which is preliminary data.</text>
</comment>
<proteinExistence type="predicted"/>
<dbReference type="SUPFAM" id="SSF51391">
    <property type="entry name" value="Thiamin phosphate synthase"/>
    <property type="match status" value="1"/>
</dbReference>
<accession>A0ABW3LED3</accession>
<evidence type="ECO:0000256" key="1">
    <source>
        <dbReference type="ARBA" id="ARBA00004948"/>
    </source>
</evidence>
<feature type="domain" description="Thiamine phosphate synthase/TenI" evidence="3">
    <location>
        <begin position="8"/>
        <end position="182"/>
    </location>
</feature>
<evidence type="ECO:0000313" key="5">
    <source>
        <dbReference type="Proteomes" id="UP001597109"/>
    </source>
</evidence>
<sequence length="202" mass="22170">MKTGELHLISTGNQRTEELADILSQIHPYIDFIHLREKARSAKDIYQLIQLLIDKKVPRSKIVMNDRIDVAMAANINSIQLASNSLPVELVKKTFPHVKAGCSIHSAEEARLAEKNGADFLFFGHIYPTQSKLGLSPRGIEHLRIIVESVDIPVIAIGGITPNLTPEVVKAGAKGIAVMSGVLEDADPLKTVQSYRTSLTKE</sequence>
<dbReference type="PANTHER" id="PTHR20857:SF22">
    <property type="entry name" value="THIAZOLE TAUTOMERASE"/>
    <property type="match status" value="1"/>
</dbReference>
<evidence type="ECO:0000256" key="2">
    <source>
        <dbReference type="ARBA" id="ARBA00022977"/>
    </source>
</evidence>
<dbReference type="InterPro" id="IPR013785">
    <property type="entry name" value="Aldolase_TIM"/>
</dbReference>
<reference evidence="5" key="1">
    <citation type="journal article" date="2019" name="Int. J. Syst. Evol. Microbiol.">
        <title>The Global Catalogue of Microorganisms (GCM) 10K type strain sequencing project: providing services to taxonomists for standard genome sequencing and annotation.</title>
        <authorList>
            <consortium name="The Broad Institute Genomics Platform"/>
            <consortium name="The Broad Institute Genome Sequencing Center for Infectious Disease"/>
            <person name="Wu L."/>
            <person name="Ma J."/>
        </authorList>
    </citation>
    <scope>NUCLEOTIDE SEQUENCE [LARGE SCALE GENOMIC DNA]</scope>
    <source>
        <strain evidence="5">CCUG 56756</strain>
    </source>
</reference>
<dbReference type="EMBL" id="JBHTKI010000022">
    <property type="protein sequence ID" value="MFD1032674.1"/>
    <property type="molecule type" value="Genomic_DNA"/>
</dbReference>
<dbReference type="PANTHER" id="PTHR20857">
    <property type="entry name" value="THIAMINE-PHOSPHATE PYROPHOSPHORYLASE"/>
    <property type="match status" value="1"/>
</dbReference>
<dbReference type="NCBIfam" id="NF005819">
    <property type="entry name" value="PRK07695.1"/>
    <property type="match status" value="1"/>
</dbReference>
<gene>
    <name evidence="4" type="primary">tenI</name>
    <name evidence="4" type="ORF">ACFQ1X_14640</name>
</gene>
<dbReference type="CDD" id="cd00564">
    <property type="entry name" value="TMP_TenI"/>
    <property type="match status" value="1"/>
</dbReference>
<protein>
    <submittedName>
        <fullName evidence="4">Thiazole tautomerase TenI</fullName>
    </submittedName>
</protein>
<comment type="pathway">
    <text evidence="1">Cofactor biosynthesis; thiamine diphosphate biosynthesis.</text>
</comment>